<protein>
    <submittedName>
        <fullName evidence="1">Uncharacterized protein</fullName>
    </submittedName>
</protein>
<name>A0A6C0HHU8_9ZZZZ</name>
<accession>A0A6C0HHU8</accession>
<dbReference type="AlphaFoldDB" id="A0A6C0HHU8"/>
<organism evidence="1">
    <name type="scientific">viral metagenome</name>
    <dbReference type="NCBI Taxonomy" id="1070528"/>
    <lineage>
        <taxon>unclassified sequences</taxon>
        <taxon>metagenomes</taxon>
        <taxon>organismal metagenomes</taxon>
    </lineage>
</organism>
<reference evidence="1" key="1">
    <citation type="journal article" date="2020" name="Nature">
        <title>Giant virus diversity and host interactions through global metagenomics.</title>
        <authorList>
            <person name="Schulz F."/>
            <person name="Roux S."/>
            <person name="Paez-Espino D."/>
            <person name="Jungbluth S."/>
            <person name="Walsh D.A."/>
            <person name="Denef V.J."/>
            <person name="McMahon K.D."/>
            <person name="Konstantinidis K.T."/>
            <person name="Eloe-Fadrosh E.A."/>
            <person name="Kyrpides N.C."/>
            <person name="Woyke T."/>
        </authorList>
    </citation>
    <scope>NUCLEOTIDE SEQUENCE</scope>
    <source>
        <strain evidence="1">GVMAG-M-3300023184-105</strain>
    </source>
</reference>
<evidence type="ECO:0000313" key="1">
    <source>
        <dbReference type="EMBL" id="QHT80069.1"/>
    </source>
</evidence>
<sequence>MSKKPTKPEYTQEDIDRINVDIAGSFFIDMIGQNMDKFVDLLKQLVRPGSPELAAELAQLHVENITLEKKFDNAMVPRGRPKLGEDLAEVHWLFIVKNQNAKTKKPNSLKAEDYTVYNPYDKNMQKTGSHQFCQSHALFMAYKYYSGQPIPDTNPRDAFVDLLGFWKMLIDNIGQTGLNKPATIKKILESIFELNRQTESNEKLVKHVISKFPKKMDKIYEILTSEFARVYCPTWI</sequence>
<dbReference type="EMBL" id="MN739960">
    <property type="protein sequence ID" value="QHT80069.1"/>
    <property type="molecule type" value="Genomic_DNA"/>
</dbReference>
<proteinExistence type="predicted"/>